<reference evidence="2 3" key="1">
    <citation type="submission" date="2019-06" db="EMBL/GenBank/DDBJ databases">
        <title>A chromosomal-level reference genome of Carpinus fangiana (Coryloideae, Betulaceae).</title>
        <authorList>
            <person name="Yang X."/>
            <person name="Wang Z."/>
            <person name="Zhang L."/>
            <person name="Hao G."/>
            <person name="Liu J."/>
            <person name="Yang Y."/>
        </authorList>
    </citation>
    <scope>NUCLEOTIDE SEQUENCE [LARGE SCALE GENOMIC DNA]</scope>
    <source>
        <strain evidence="2">Cfa_2016G</strain>
        <tissue evidence="2">Leaf</tissue>
    </source>
</reference>
<proteinExistence type="predicted"/>
<organism evidence="2 3">
    <name type="scientific">Carpinus fangiana</name>
    <dbReference type="NCBI Taxonomy" id="176857"/>
    <lineage>
        <taxon>Eukaryota</taxon>
        <taxon>Viridiplantae</taxon>
        <taxon>Streptophyta</taxon>
        <taxon>Embryophyta</taxon>
        <taxon>Tracheophyta</taxon>
        <taxon>Spermatophyta</taxon>
        <taxon>Magnoliopsida</taxon>
        <taxon>eudicotyledons</taxon>
        <taxon>Gunneridae</taxon>
        <taxon>Pentapetalae</taxon>
        <taxon>rosids</taxon>
        <taxon>fabids</taxon>
        <taxon>Fagales</taxon>
        <taxon>Betulaceae</taxon>
        <taxon>Carpinus</taxon>
    </lineage>
</organism>
<evidence type="ECO:0000313" key="3">
    <source>
        <dbReference type="Proteomes" id="UP000327013"/>
    </source>
</evidence>
<dbReference type="SMART" id="SM00271">
    <property type="entry name" value="DnaJ"/>
    <property type="match status" value="1"/>
</dbReference>
<dbReference type="Proteomes" id="UP000327013">
    <property type="component" value="Chromosome 1"/>
</dbReference>
<evidence type="ECO:0000259" key="1">
    <source>
        <dbReference type="PROSITE" id="PS50076"/>
    </source>
</evidence>
<dbReference type="Gene3D" id="1.10.287.110">
    <property type="entry name" value="DnaJ domain"/>
    <property type="match status" value="1"/>
</dbReference>
<dbReference type="PROSITE" id="PS50076">
    <property type="entry name" value="DNAJ_2"/>
    <property type="match status" value="1"/>
</dbReference>
<keyword evidence="3" id="KW-1185">Reference proteome</keyword>
<dbReference type="PANTHER" id="PTHR45496">
    <property type="entry name" value="CHAPERONE DNAJ-DOMAIN SUPERFAMILY PROTEIN"/>
    <property type="match status" value="1"/>
</dbReference>
<dbReference type="InterPro" id="IPR001623">
    <property type="entry name" value="DnaJ_domain"/>
</dbReference>
<dbReference type="InterPro" id="IPR036869">
    <property type="entry name" value="J_dom_sf"/>
</dbReference>
<dbReference type="InterPro" id="IPR053052">
    <property type="entry name" value="Imprinting_Balance_Reg"/>
</dbReference>
<accession>A0A5N6QMP7</accession>
<dbReference type="AlphaFoldDB" id="A0A5N6QMP7"/>
<dbReference type="OrthoDB" id="977640at2759"/>
<gene>
    <name evidence="2" type="ORF">FH972_004343</name>
</gene>
<dbReference type="EMBL" id="CM017321">
    <property type="protein sequence ID" value="KAE7999969.1"/>
    <property type="molecule type" value="Genomic_DNA"/>
</dbReference>
<dbReference type="Pfam" id="PF00226">
    <property type="entry name" value="DnaJ"/>
    <property type="match status" value="1"/>
</dbReference>
<dbReference type="PANTHER" id="PTHR45496:SF12">
    <property type="entry name" value="J DOMAIN-CONTAINING PROTEIN"/>
    <property type="match status" value="1"/>
</dbReference>
<evidence type="ECO:0000313" key="2">
    <source>
        <dbReference type="EMBL" id="KAE7999969.1"/>
    </source>
</evidence>
<dbReference type="CDD" id="cd06257">
    <property type="entry name" value="DnaJ"/>
    <property type="match status" value="1"/>
</dbReference>
<protein>
    <recommendedName>
        <fullName evidence="1">J domain-containing protein</fullName>
    </recommendedName>
</protein>
<feature type="domain" description="J" evidence="1">
    <location>
        <begin position="72"/>
        <end position="138"/>
    </location>
</feature>
<dbReference type="SUPFAM" id="SSF46565">
    <property type="entry name" value="Chaperone J-domain"/>
    <property type="match status" value="1"/>
</dbReference>
<sequence>MKGASKALGLGAKYLLELSENFLTRRDLRSCRSYALEARDSDLRISSVADQIIAIADVLLAAERRFRNGLLDYFYILQVRRSDSGNRELIRTQFEKLAALLNPTVNKFAFSEEARVLVLDAWSVLSDPEKKTRYESEIDGPEKKGTESEDTETFWTLCPYCYYMYEYEKVYEECCLRCQNCQRAFHGVSIKSPPQSVLVGEEKYYHCGWGCFPLGCEKGAENDGEGKNDGVQENARMRNVKTKAGRRVMKNVKTVARNTTKIMGRGMSGRMNGMERINLNVECGDSGEDELEFFEGDDDVFVGVRQ</sequence>
<name>A0A5N6QMP7_9ROSI</name>